<dbReference type="InterPro" id="IPR003594">
    <property type="entry name" value="HATPase_dom"/>
</dbReference>
<dbReference type="RefSeq" id="WP_118044611.1">
    <property type="nucleotide sequence ID" value="NZ_QRSS01000007.1"/>
</dbReference>
<keyword evidence="2" id="KW-0472">Membrane</keyword>
<dbReference type="SUPFAM" id="SSF55874">
    <property type="entry name" value="ATPase domain of HSP90 chaperone/DNA topoisomerase II/histidine kinase"/>
    <property type="match status" value="1"/>
</dbReference>
<feature type="domain" description="Histidine kinase/HSP90-like ATPase" evidence="3">
    <location>
        <begin position="378"/>
        <end position="494"/>
    </location>
</feature>
<evidence type="ECO:0000259" key="3">
    <source>
        <dbReference type="SMART" id="SM00387"/>
    </source>
</evidence>
<reference evidence="4 5" key="1">
    <citation type="submission" date="2018-08" db="EMBL/GenBank/DDBJ databases">
        <title>A genome reference for cultivated species of the human gut microbiota.</title>
        <authorList>
            <person name="Zou Y."/>
            <person name="Xue W."/>
            <person name="Luo G."/>
        </authorList>
    </citation>
    <scope>NUCLEOTIDE SEQUENCE [LARGE SCALE GENOMIC DNA]</scope>
    <source>
        <strain evidence="4 5">AF29-2BH</strain>
    </source>
</reference>
<keyword evidence="2" id="KW-0812">Transmembrane</keyword>
<dbReference type="Pfam" id="PF06580">
    <property type="entry name" value="His_kinase"/>
    <property type="match status" value="1"/>
</dbReference>
<organism evidence="4 5">
    <name type="scientific">Blautia obeum</name>
    <dbReference type="NCBI Taxonomy" id="40520"/>
    <lineage>
        <taxon>Bacteria</taxon>
        <taxon>Bacillati</taxon>
        <taxon>Bacillota</taxon>
        <taxon>Clostridia</taxon>
        <taxon>Lachnospirales</taxon>
        <taxon>Lachnospiraceae</taxon>
        <taxon>Blautia</taxon>
    </lineage>
</organism>
<dbReference type="Gene3D" id="3.30.565.10">
    <property type="entry name" value="Histidine kinase-like ATPase, C-terminal domain"/>
    <property type="match status" value="1"/>
</dbReference>
<accession>A0A411ZQZ6</accession>
<comment type="caution">
    <text evidence="4">The sequence shown here is derived from an EMBL/GenBank/DDBJ whole genome shotgun (WGS) entry which is preliminary data.</text>
</comment>
<evidence type="ECO:0000256" key="2">
    <source>
        <dbReference type="SAM" id="Phobius"/>
    </source>
</evidence>
<dbReference type="PANTHER" id="PTHR34220:SF7">
    <property type="entry name" value="SENSOR HISTIDINE KINASE YPDA"/>
    <property type="match status" value="1"/>
</dbReference>
<evidence type="ECO:0000313" key="4">
    <source>
        <dbReference type="EMBL" id="RGQ05190.1"/>
    </source>
</evidence>
<dbReference type="GO" id="GO:0016020">
    <property type="term" value="C:membrane"/>
    <property type="evidence" value="ECO:0007669"/>
    <property type="project" value="InterPro"/>
</dbReference>
<dbReference type="Proteomes" id="UP000283585">
    <property type="component" value="Unassembled WGS sequence"/>
</dbReference>
<dbReference type="InterPro" id="IPR010559">
    <property type="entry name" value="Sig_transdc_His_kin_internal"/>
</dbReference>
<protein>
    <recommendedName>
        <fullName evidence="3">Histidine kinase/HSP90-like ATPase domain-containing protein</fullName>
    </recommendedName>
</protein>
<evidence type="ECO:0000313" key="5">
    <source>
        <dbReference type="Proteomes" id="UP000283585"/>
    </source>
</evidence>
<dbReference type="GO" id="GO:0000155">
    <property type="term" value="F:phosphorelay sensor kinase activity"/>
    <property type="evidence" value="ECO:0007669"/>
    <property type="project" value="InterPro"/>
</dbReference>
<dbReference type="PANTHER" id="PTHR34220">
    <property type="entry name" value="SENSOR HISTIDINE KINASE YPDA"/>
    <property type="match status" value="1"/>
</dbReference>
<dbReference type="SMART" id="SM00387">
    <property type="entry name" value="HATPase_c"/>
    <property type="match status" value="1"/>
</dbReference>
<feature type="transmembrane region" description="Helical" evidence="2">
    <location>
        <begin position="12"/>
        <end position="33"/>
    </location>
</feature>
<dbReference type="InterPro" id="IPR036890">
    <property type="entry name" value="HATPase_C_sf"/>
</dbReference>
<keyword evidence="1" id="KW-0175">Coiled coil</keyword>
<feature type="coiled-coil region" evidence="1">
    <location>
        <begin position="233"/>
        <end position="296"/>
    </location>
</feature>
<dbReference type="Pfam" id="PF02518">
    <property type="entry name" value="HATPase_c"/>
    <property type="match status" value="1"/>
</dbReference>
<gene>
    <name evidence="4" type="ORF">DWZ12_07605</name>
</gene>
<sequence length="495" mass="58165">MKNGHKLQKRTLFFQVLMIVVIIFISIVLFNSIQDIFRERIYRESQKLMQVSSCFNDISLKLQKMQDNWKAMVENTDETEVHTDIESILKYAEQLSIYLNEKKYNRSSIDLYYTIETYIEELGELEAAIRGSDFSKVAIKTVACTQNYEFVQERLNQVYKDIQKQYTVSGEQMNTYEKWQDYIKLSSLFVVVLMGGVLLIILNRTIIYPVDQLSKSAAEFTLENRNTRTVGERIKVKNEISILYNQIAQMQERICNQYEQLLQKAELEKKLHEDEIKMIENEKWLKEAQLRNLQARINPHFLFNSINLISKMAYMENADQTSKMLESFGEFLRYNLDNFGKIVFMEKEIENIKDYTEIQKIRFGKRIDFIIHEDKETAKAKIPCLILQPLVENSIVHGVSMYLEQAIVSVDVRKISDTQIKIVILDNGVGMSSEKLEEVRNKIFESVNIQEQDSIGLANVFKRLRLFFDDEVQIDIDSEEEKFTKIQIVIPLIKK</sequence>
<keyword evidence="2" id="KW-1133">Transmembrane helix</keyword>
<dbReference type="Gene3D" id="6.10.340.10">
    <property type="match status" value="1"/>
</dbReference>
<dbReference type="AlphaFoldDB" id="A0A411ZQZ6"/>
<feature type="transmembrane region" description="Helical" evidence="2">
    <location>
        <begin position="182"/>
        <end position="202"/>
    </location>
</feature>
<proteinExistence type="predicted"/>
<dbReference type="EMBL" id="QRSS01000007">
    <property type="protein sequence ID" value="RGQ05190.1"/>
    <property type="molecule type" value="Genomic_DNA"/>
</dbReference>
<evidence type="ECO:0000256" key="1">
    <source>
        <dbReference type="SAM" id="Coils"/>
    </source>
</evidence>
<dbReference type="InterPro" id="IPR050640">
    <property type="entry name" value="Bact_2-comp_sensor_kinase"/>
</dbReference>
<name>A0A411ZQZ6_9FIRM</name>